<dbReference type="PATRIC" id="fig|649742.3.peg.700"/>
<gene>
    <name evidence="2" type="ORF">HMPREF0970_00973</name>
</gene>
<keyword evidence="1" id="KW-0472">Membrane</keyword>
<name>D4TYE8_9ACTO</name>
<keyword evidence="1" id="KW-0812">Transmembrane</keyword>
<accession>D4TYE8</accession>
<reference evidence="2 3" key="1">
    <citation type="submission" date="2009-10" db="EMBL/GenBank/DDBJ databases">
        <authorList>
            <person name="Weinstock G."/>
            <person name="Sodergren E."/>
            <person name="Clifton S."/>
            <person name="Fulton L."/>
            <person name="Fulton B."/>
            <person name="Courtney L."/>
            <person name="Fronick C."/>
            <person name="Harrison M."/>
            <person name="Strong C."/>
            <person name="Farmer C."/>
            <person name="Delahaunty K."/>
            <person name="Markovic C."/>
            <person name="Hall O."/>
            <person name="Minx P."/>
            <person name="Tomlinson C."/>
            <person name="Mitreva M."/>
            <person name="Nelson J."/>
            <person name="Hou S."/>
            <person name="Wollam A."/>
            <person name="Pepin K.H."/>
            <person name="Johnson M."/>
            <person name="Bhonagiri V."/>
            <person name="Nash W.E."/>
            <person name="Warren W."/>
            <person name="Chinwalla A."/>
            <person name="Mardis E.R."/>
            <person name="Wilson R.K."/>
        </authorList>
    </citation>
    <scope>NUCLEOTIDE SEQUENCE [LARGE SCALE GENOMIC DNA]</scope>
    <source>
        <strain evidence="2 3">F0309</strain>
    </source>
</reference>
<sequence length="190" mass="20612">MSSQSHRDNVRGADPAAQPEVRASGLVRAACWTAFISALLPVVWRIAMLCGADLGFSQADFFRSNASATAYILGLEAIQALAGTLCLGLIYPWGERVPRWCPLLGSRRIPTFLPLVLGGIGNALLYRISATLIIRFGSIWLGLTDGRTPADGMNGWQVAILVAAYAPMLLLWAPALTIGLIGYWRRRTTR</sequence>
<feature type="transmembrane region" description="Helical" evidence="1">
    <location>
        <begin position="68"/>
        <end position="91"/>
    </location>
</feature>
<evidence type="ECO:0000313" key="3">
    <source>
        <dbReference type="Proteomes" id="UP000003150"/>
    </source>
</evidence>
<dbReference type="HOGENOM" id="CLU_091709_1_0_11"/>
<feature type="transmembrane region" description="Helical" evidence="1">
    <location>
        <begin position="112"/>
        <end position="136"/>
    </location>
</feature>
<evidence type="ECO:0000256" key="1">
    <source>
        <dbReference type="SAM" id="Phobius"/>
    </source>
</evidence>
<evidence type="ECO:0000313" key="2">
    <source>
        <dbReference type="EMBL" id="EFF80079.1"/>
    </source>
</evidence>
<dbReference type="Proteomes" id="UP000003150">
    <property type="component" value="Unassembled WGS sequence"/>
</dbReference>
<feature type="transmembrane region" description="Helical" evidence="1">
    <location>
        <begin position="156"/>
        <end position="184"/>
    </location>
</feature>
<protein>
    <submittedName>
        <fullName evidence="2">Uncharacterized protein</fullName>
    </submittedName>
</protein>
<comment type="caution">
    <text evidence="2">The sequence shown here is derived from an EMBL/GenBank/DDBJ whole genome shotgun (WGS) entry which is preliminary data.</text>
</comment>
<keyword evidence="1" id="KW-1133">Transmembrane helix</keyword>
<organism evidence="2 3">
    <name type="scientific">Schaalia odontolytica F0309</name>
    <dbReference type="NCBI Taxonomy" id="649742"/>
    <lineage>
        <taxon>Bacteria</taxon>
        <taxon>Bacillati</taxon>
        <taxon>Actinomycetota</taxon>
        <taxon>Actinomycetes</taxon>
        <taxon>Actinomycetales</taxon>
        <taxon>Actinomycetaceae</taxon>
        <taxon>Schaalia</taxon>
    </lineage>
</organism>
<proteinExistence type="predicted"/>
<dbReference type="EMBL" id="ACYT02000027">
    <property type="protein sequence ID" value="EFF80079.1"/>
    <property type="molecule type" value="Genomic_DNA"/>
</dbReference>
<dbReference type="AlphaFoldDB" id="D4TYE8"/>
<feature type="transmembrane region" description="Helical" evidence="1">
    <location>
        <begin position="29"/>
        <end position="48"/>
    </location>
</feature>